<gene>
    <name evidence="2" type="ORF">ACFPZ3_23680</name>
</gene>
<dbReference type="PANTHER" id="PTHR43155:SF2">
    <property type="entry name" value="CYCLIC DI-GMP PHOSPHODIESTERASE PA4108"/>
    <property type="match status" value="1"/>
</dbReference>
<dbReference type="Gene3D" id="3.30.450.40">
    <property type="match status" value="1"/>
</dbReference>
<sequence length="208" mass="22267">MTSTVETGAGPPEPLDRVSELEKLVEDEVAARKRLVDVAVTLNSTLDGEKLLLFIMASAAGLLDAETTSLILVDEDTGELVIKVATGVSGSRAVEQRIPPGAGIAGWALANRRVAIVDDVKTDERFFTEVGTTIDFETRNLLAVPLLVKDRAIGVVEVINKREGRRFTERDAELGTAFAGLAAIALDNASLYSQLANAVVTARMSYRL</sequence>
<accession>A0ABW1CM93</accession>
<dbReference type="PANTHER" id="PTHR43155">
    <property type="entry name" value="CYCLIC DI-GMP PHOSPHODIESTERASE PA4108-RELATED"/>
    <property type="match status" value="1"/>
</dbReference>
<dbReference type="SMART" id="SM00065">
    <property type="entry name" value="GAF"/>
    <property type="match status" value="1"/>
</dbReference>
<proteinExistence type="predicted"/>
<evidence type="ECO:0000313" key="3">
    <source>
        <dbReference type="Proteomes" id="UP001596058"/>
    </source>
</evidence>
<organism evidence="2 3">
    <name type="scientific">Nonomuraea insulae</name>
    <dbReference type="NCBI Taxonomy" id="1616787"/>
    <lineage>
        <taxon>Bacteria</taxon>
        <taxon>Bacillati</taxon>
        <taxon>Actinomycetota</taxon>
        <taxon>Actinomycetes</taxon>
        <taxon>Streptosporangiales</taxon>
        <taxon>Streptosporangiaceae</taxon>
        <taxon>Nonomuraea</taxon>
    </lineage>
</organism>
<feature type="domain" description="GAF" evidence="1">
    <location>
        <begin position="47"/>
        <end position="196"/>
    </location>
</feature>
<protein>
    <submittedName>
        <fullName evidence="2">GAF domain-containing protein</fullName>
    </submittedName>
</protein>
<dbReference type="EMBL" id="JBHSPA010000027">
    <property type="protein sequence ID" value="MFC5826884.1"/>
    <property type="molecule type" value="Genomic_DNA"/>
</dbReference>
<dbReference type="InterPro" id="IPR029016">
    <property type="entry name" value="GAF-like_dom_sf"/>
</dbReference>
<evidence type="ECO:0000313" key="2">
    <source>
        <dbReference type="EMBL" id="MFC5826884.1"/>
    </source>
</evidence>
<dbReference type="InterPro" id="IPR003018">
    <property type="entry name" value="GAF"/>
</dbReference>
<reference evidence="3" key="1">
    <citation type="journal article" date="2019" name="Int. J. Syst. Evol. Microbiol.">
        <title>The Global Catalogue of Microorganisms (GCM) 10K type strain sequencing project: providing services to taxonomists for standard genome sequencing and annotation.</title>
        <authorList>
            <consortium name="The Broad Institute Genomics Platform"/>
            <consortium name="The Broad Institute Genome Sequencing Center for Infectious Disease"/>
            <person name="Wu L."/>
            <person name="Ma J."/>
        </authorList>
    </citation>
    <scope>NUCLEOTIDE SEQUENCE [LARGE SCALE GENOMIC DNA]</scope>
    <source>
        <strain evidence="3">CCUG 53903</strain>
    </source>
</reference>
<dbReference type="Proteomes" id="UP001596058">
    <property type="component" value="Unassembled WGS sequence"/>
</dbReference>
<comment type="caution">
    <text evidence="2">The sequence shown here is derived from an EMBL/GenBank/DDBJ whole genome shotgun (WGS) entry which is preliminary data.</text>
</comment>
<keyword evidence="3" id="KW-1185">Reference proteome</keyword>
<dbReference type="RefSeq" id="WP_379516391.1">
    <property type="nucleotide sequence ID" value="NZ_JBHSPA010000027.1"/>
</dbReference>
<evidence type="ECO:0000259" key="1">
    <source>
        <dbReference type="SMART" id="SM00065"/>
    </source>
</evidence>
<name>A0ABW1CM93_9ACTN</name>
<dbReference type="Pfam" id="PF13185">
    <property type="entry name" value="GAF_2"/>
    <property type="match status" value="1"/>
</dbReference>
<dbReference type="SUPFAM" id="SSF55781">
    <property type="entry name" value="GAF domain-like"/>
    <property type="match status" value="1"/>
</dbReference>